<dbReference type="PANTHER" id="PTHR35526">
    <property type="entry name" value="ANTI-SIGMA-F FACTOR RSBW-RELATED"/>
    <property type="match status" value="1"/>
</dbReference>
<dbReference type="GO" id="GO:0004674">
    <property type="term" value="F:protein serine/threonine kinase activity"/>
    <property type="evidence" value="ECO:0007669"/>
    <property type="project" value="UniProtKB-KW"/>
</dbReference>
<dbReference type="PANTHER" id="PTHR35526:SF3">
    <property type="entry name" value="ANTI-SIGMA-F FACTOR RSBW"/>
    <property type="match status" value="1"/>
</dbReference>
<name>A0A1D8SHL0_VIBMI</name>
<sequence>MMHSETTDSKTTVLVGECELFHLREETDSVTAVMGAYVFARSMGFSMVEVSEIATAVSELATNVFKYAEFGTVEMQQIQSQGRMGIRITVQDKGPGIADIALAMQEHFTTGGSLGLGLPGVKRMMDEFLIENHSRGTTVSVIKWSPNEF</sequence>
<comment type="caution">
    <text evidence="3">The sequence shown here is derived from an EMBL/GenBank/DDBJ whole genome shotgun (WGS) entry which is preliminary data.</text>
</comment>
<evidence type="ECO:0000313" key="4">
    <source>
        <dbReference type="Proteomes" id="UP000053748"/>
    </source>
</evidence>
<keyword evidence="1" id="KW-0418">Kinase</keyword>
<dbReference type="InterPro" id="IPR050267">
    <property type="entry name" value="Anti-sigma-factor_SerPK"/>
</dbReference>
<dbReference type="InterPro" id="IPR036890">
    <property type="entry name" value="HATPase_C_sf"/>
</dbReference>
<proteinExistence type="predicted"/>
<dbReference type="RefSeq" id="WP_005513492.1">
    <property type="nucleotide sequence ID" value="NZ_CAWMSS010000002.1"/>
</dbReference>
<evidence type="ECO:0000256" key="1">
    <source>
        <dbReference type="ARBA" id="ARBA00022527"/>
    </source>
</evidence>
<evidence type="ECO:0000259" key="2">
    <source>
        <dbReference type="Pfam" id="PF13581"/>
    </source>
</evidence>
<gene>
    <name evidence="3" type="ORF">AL544_000660</name>
</gene>
<protein>
    <submittedName>
        <fullName evidence="3">Anti-sigma factor</fullName>
    </submittedName>
</protein>
<dbReference type="AlphaFoldDB" id="A0A1D8SHL0"/>
<keyword evidence="1" id="KW-0808">Transferase</keyword>
<feature type="domain" description="Histidine kinase/HSP90-like ATPase" evidence="2">
    <location>
        <begin position="32"/>
        <end position="143"/>
    </location>
</feature>
<dbReference type="Gene3D" id="3.30.565.10">
    <property type="entry name" value="Histidine kinase-like ATPase, C-terminal domain"/>
    <property type="match status" value="1"/>
</dbReference>
<dbReference type="Pfam" id="PF13581">
    <property type="entry name" value="HATPase_c_2"/>
    <property type="match status" value="1"/>
</dbReference>
<keyword evidence="1" id="KW-0723">Serine/threonine-protein kinase</keyword>
<reference evidence="3" key="1">
    <citation type="submission" date="2017-12" db="EMBL/GenBank/DDBJ databases">
        <title>FDA dAtabase for Regulatory Grade micrObial Sequences (FDA-ARGOS): Supporting development and validation of Infectious Disease Dx tests.</title>
        <authorList>
            <person name="Hoffmann M."/>
            <person name="Allard M."/>
            <person name="Evans P."/>
            <person name="Brown E."/>
            <person name="Tallon L.J."/>
            <person name="Sadzewicz L."/>
            <person name="Sengamalay N."/>
            <person name="Ott S."/>
            <person name="Godinez A."/>
            <person name="Nagaraj S."/>
            <person name="Vavikolanu K."/>
            <person name="Aluvathingal J."/>
            <person name="Nadendla S."/>
            <person name="Hobson J."/>
            <person name="Sichtig H."/>
        </authorList>
    </citation>
    <scope>NUCLEOTIDE SEQUENCE [LARGE SCALE GENOMIC DNA]</scope>
    <source>
        <strain evidence="3">FDAARGOS_113</strain>
    </source>
</reference>
<accession>A0A1D8SHL0</accession>
<dbReference type="STRING" id="674.VM_19505"/>
<dbReference type="EMBL" id="LOSJ02000001">
    <property type="protein sequence ID" value="PNM63526.1"/>
    <property type="molecule type" value="Genomic_DNA"/>
</dbReference>
<dbReference type="Proteomes" id="UP000053748">
    <property type="component" value="Unassembled WGS sequence"/>
</dbReference>
<dbReference type="OrthoDB" id="5769716at2"/>
<dbReference type="eggNOG" id="COG2172">
    <property type="taxonomic scope" value="Bacteria"/>
</dbReference>
<dbReference type="SUPFAM" id="SSF55874">
    <property type="entry name" value="ATPase domain of HSP90 chaperone/DNA topoisomerase II/histidine kinase"/>
    <property type="match status" value="1"/>
</dbReference>
<keyword evidence="4" id="KW-1185">Reference proteome</keyword>
<dbReference type="InterPro" id="IPR003594">
    <property type="entry name" value="HATPase_dom"/>
</dbReference>
<evidence type="ECO:0000313" key="3">
    <source>
        <dbReference type="EMBL" id="PNM63526.1"/>
    </source>
</evidence>
<organism evidence="3 4">
    <name type="scientific">Vibrio mimicus</name>
    <dbReference type="NCBI Taxonomy" id="674"/>
    <lineage>
        <taxon>Bacteria</taxon>
        <taxon>Pseudomonadati</taxon>
        <taxon>Pseudomonadota</taxon>
        <taxon>Gammaproteobacteria</taxon>
        <taxon>Vibrionales</taxon>
        <taxon>Vibrionaceae</taxon>
        <taxon>Vibrio</taxon>
    </lineage>
</organism>